<sequence>MIQIINLILQIIIAIVTTAVFVDILIKGLKVNPFGFNATYLSYSLLFLGLGLTLLQLNYFSVMIATLAAFDLWLSERKK</sequence>
<feature type="transmembrane region" description="Helical" evidence="1">
    <location>
        <begin position="46"/>
        <end position="74"/>
    </location>
</feature>
<dbReference type="AlphaFoldDB" id="A0A9Q3XSW7"/>
<dbReference type="EMBL" id="JAHBFI010000008">
    <property type="protein sequence ID" value="MBZ5962309.1"/>
    <property type="molecule type" value="Genomic_DNA"/>
</dbReference>
<evidence type="ECO:0000313" key="3">
    <source>
        <dbReference type="Proteomes" id="UP000752647"/>
    </source>
</evidence>
<dbReference type="Proteomes" id="UP000752647">
    <property type="component" value="Unassembled WGS sequence"/>
</dbReference>
<evidence type="ECO:0000256" key="1">
    <source>
        <dbReference type="SAM" id="Phobius"/>
    </source>
</evidence>
<comment type="caution">
    <text evidence="2">The sequence shown here is derived from an EMBL/GenBank/DDBJ whole genome shotgun (WGS) entry which is preliminary data.</text>
</comment>
<dbReference type="OMA" id="MIAQFGH"/>
<organism evidence="2 3">
    <name type="scientific">Leuconostoc gasicomitatum</name>
    <dbReference type="NCBI Taxonomy" id="115778"/>
    <lineage>
        <taxon>Bacteria</taxon>
        <taxon>Bacillati</taxon>
        <taxon>Bacillota</taxon>
        <taxon>Bacilli</taxon>
        <taxon>Lactobacillales</taxon>
        <taxon>Lactobacillaceae</taxon>
        <taxon>Leuconostoc</taxon>
        <taxon>Leuconostoc gelidum group</taxon>
    </lineage>
</organism>
<proteinExistence type="predicted"/>
<accession>A0A9Q3XSW7</accession>
<dbReference type="GeneID" id="34300454"/>
<dbReference type="RefSeq" id="WP_010388088.1">
    <property type="nucleotide sequence ID" value="NZ_BPKT01000010.1"/>
</dbReference>
<name>A0A9Q3XSW7_9LACO</name>
<gene>
    <name evidence="2" type="ORF">KIJ12_03915</name>
</gene>
<keyword evidence="1" id="KW-0472">Membrane</keyword>
<keyword evidence="1" id="KW-1133">Transmembrane helix</keyword>
<feature type="transmembrane region" description="Helical" evidence="1">
    <location>
        <begin position="7"/>
        <end position="26"/>
    </location>
</feature>
<keyword evidence="1" id="KW-0812">Transmembrane</keyword>
<protein>
    <submittedName>
        <fullName evidence="2">Uncharacterized protein</fullName>
    </submittedName>
</protein>
<evidence type="ECO:0000313" key="2">
    <source>
        <dbReference type="EMBL" id="MBZ5962309.1"/>
    </source>
</evidence>
<reference evidence="2" key="1">
    <citation type="submission" date="2021-05" db="EMBL/GenBank/DDBJ databases">
        <title>Pangenome of Leuconostoc gelidum warrants species status for Leuconostoc gelidum subsp. gasicomitatum.</title>
        <authorList>
            <person name="Johansson P."/>
            <person name="Sade E."/>
            <person name="Hultman J."/>
            <person name="Auvinen P."/>
            <person name="Bjorkroth J."/>
        </authorList>
    </citation>
    <scope>NUCLEOTIDE SEQUENCE</scope>
    <source>
        <strain evidence="2">A.21.4</strain>
    </source>
</reference>